<feature type="compositionally biased region" description="Polar residues" evidence="1">
    <location>
        <begin position="1370"/>
        <end position="1381"/>
    </location>
</feature>
<keyword evidence="2" id="KW-0812">Transmembrane</keyword>
<evidence type="ECO:0000313" key="5">
    <source>
        <dbReference type="Proteomes" id="UP001281761"/>
    </source>
</evidence>
<dbReference type="EMBL" id="JARBJD010000114">
    <property type="protein sequence ID" value="KAK2951721.1"/>
    <property type="molecule type" value="Genomic_DNA"/>
</dbReference>
<sequence length="1418" mass="155490">MCLLSFFLFCYLSCSTHNKSLQERSANKMCITDSTWSNDSFSQQSTHSILSDMSTSPFKQNTRNGPPEELIFNITILADSPLQYPPVYITTPIMISGSSPGVKGDLSPMDLSYPLVHVRSGAALTLQHINANVNTDYSNPFVLISSGGNVSILNVAFHVSNLVPAISFDTDGSSMPSSFVFANTNCIGRQFGTSGSFLAIYLGNSQSASVEQTNFTNCSNTAPNSNGGALSVTIVGASAKLSLSVVSFTLCYTTKAGSSIFIAIETEETVSLSSSGFTFTDCFNGDVSIPQCDMYVVGISLEAHFISNPSFAPISYSDPSECVGYDPLQMDPFPVSAIRAGYYARSSNLSRMLDEENGRNLYYCGGYHLTSTATLPQRSVVPCRSLKTMFETRNLRRSPAVKSESVIVSLINNAIVSDIIDLTDGWHSISSDSFFDTTIHTLTFLSTGQFIARATSVWMWTKFAFARLLINFSVQNLTVPLSLQQCDFDIVSCRLMGTSVQESFPFGLISLIGGSLAMIDTMFTNMASSATEFIKLDSLYYVSALKRLLLHNTSFSGLNLAGRLICLHDKMECSLTETSVSNTTVSDCLITLLPTNSFDIRSFSLQGVSILTPNACLFHITTQDCSTVLMDSISFSNITVNDSTANTDHFDTSPLVKTNFQNLQYGCTITIQNLNISDDIIKRGLSILSMRLNSIDDTSYIALNLPHKNPLPNLCFVLVGEEKTTVNALMYSESTIHVMDTGIDNIHCGSHQYPCATIAEGLEHFDGTTRQLMIHSNSICCEMELTIPLTVTGGGSPVVSLTQSSQSSVLPLTAHFEISTQLTLSHFIVDYTACAKTTLFGLTNGNLAFSSISFLTTVESTTCLAKMSSSSISLVHVNFGSEFKDLHDIFTIQDEAHLSFEHTVITNREISQAFIVLSSQTQSSLNVHSCFLSNISIVQARSAVFELSHCLCRISKSRLERTTSPYASLDRNSGSICLTNHINYLFYVFNSSVTIIRSSFRHLAQTPFYILDSSLLLNYTVFYLNNPVGALYPSTHGNIACSGDSVVSINNPISSVDDTSFWVSPFNGCKVVKQVSSTNDDVVELTDSAISAPFTEPVVTSYEQDGSTLVLHGERLLPCSMKVILFNDTRSLNHGVYSTILQYECTSVLSVSESQLNCTVPNTVLNALNQQWRVQVQLSMTESSSFTSNSIIVFSQHNTPSILNITIISLVASGIFLFAVGSVIALVILVTIKTRRSRWRTKQEYLIQQRMNNLLDSSLASISHRSMFSSIRRRVIQDQKKAAHAARTTKPSPKPTKEQIQPHSLPRPNIPRTSPTNIENKERNKQAPNPRLNRTMSQVPPSPQHRVPPSPNLRLPPSPNLRLPPSPNPQVTRRSYSSYTRNKTHTSIHPKRNLRSNPPARSGPDSKRKNQSSDGSPT</sequence>
<feature type="region of interest" description="Disordered" evidence="1">
    <location>
        <begin position="1275"/>
        <end position="1418"/>
    </location>
</feature>
<dbReference type="Proteomes" id="UP001281761">
    <property type="component" value="Unassembled WGS sequence"/>
</dbReference>
<name>A0ABQ9XI66_9EUKA</name>
<feature type="signal peptide" evidence="3">
    <location>
        <begin position="1"/>
        <end position="18"/>
    </location>
</feature>
<keyword evidence="2" id="KW-0472">Membrane</keyword>
<evidence type="ECO:0000256" key="3">
    <source>
        <dbReference type="SAM" id="SignalP"/>
    </source>
</evidence>
<evidence type="ECO:0000256" key="1">
    <source>
        <dbReference type="SAM" id="MobiDB-lite"/>
    </source>
</evidence>
<comment type="caution">
    <text evidence="4">The sequence shown here is derived from an EMBL/GenBank/DDBJ whole genome shotgun (WGS) entry which is preliminary data.</text>
</comment>
<proteinExistence type="predicted"/>
<reference evidence="4 5" key="1">
    <citation type="journal article" date="2022" name="bioRxiv">
        <title>Genomics of Preaxostyla Flagellates Illuminates Evolutionary Transitions and the Path Towards Mitochondrial Loss.</title>
        <authorList>
            <person name="Novak L.V.F."/>
            <person name="Treitli S.C."/>
            <person name="Pyrih J."/>
            <person name="Halakuc P."/>
            <person name="Pipaliya S.V."/>
            <person name="Vacek V."/>
            <person name="Brzon O."/>
            <person name="Soukal P."/>
            <person name="Eme L."/>
            <person name="Dacks J.B."/>
            <person name="Karnkowska A."/>
            <person name="Elias M."/>
            <person name="Hampl V."/>
        </authorList>
    </citation>
    <scope>NUCLEOTIDE SEQUENCE [LARGE SCALE GENOMIC DNA]</scope>
    <source>
        <strain evidence="4">NAU3</strain>
        <tissue evidence="4">Gut</tissue>
    </source>
</reference>
<evidence type="ECO:0000313" key="4">
    <source>
        <dbReference type="EMBL" id="KAK2951721.1"/>
    </source>
</evidence>
<protein>
    <recommendedName>
        <fullName evidence="6">Transmembrane protein</fullName>
    </recommendedName>
</protein>
<feature type="transmembrane region" description="Helical" evidence="2">
    <location>
        <begin position="1207"/>
        <end position="1232"/>
    </location>
</feature>
<accession>A0ABQ9XI66</accession>
<keyword evidence="3" id="KW-0732">Signal</keyword>
<evidence type="ECO:0000256" key="2">
    <source>
        <dbReference type="SAM" id="Phobius"/>
    </source>
</evidence>
<organism evidence="4 5">
    <name type="scientific">Blattamonas nauphoetae</name>
    <dbReference type="NCBI Taxonomy" id="2049346"/>
    <lineage>
        <taxon>Eukaryota</taxon>
        <taxon>Metamonada</taxon>
        <taxon>Preaxostyla</taxon>
        <taxon>Oxymonadida</taxon>
        <taxon>Blattamonas</taxon>
    </lineage>
</organism>
<feature type="compositionally biased region" description="Pro residues" evidence="1">
    <location>
        <begin position="1340"/>
        <end position="1368"/>
    </location>
</feature>
<evidence type="ECO:0008006" key="6">
    <source>
        <dbReference type="Google" id="ProtNLM"/>
    </source>
</evidence>
<feature type="compositionally biased region" description="Basic residues" evidence="1">
    <location>
        <begin position="1382"/>
        <end position="1394"/>
    </location>
</feature>
<feature type="chain" id="PRO_5045634573" description="Transmembrane protein" evidence="3">
    <location>
        <begin position="19"/>
        <end position="1418"/>
    </location>
</feature>
<keyword evidence="2" id="KW-1133">Transmembrane helix</keyword>
<keyword evidence="5" id="KW-1185">Reference proteome</keyword>
<gene>
    <name evidence="4" type="ORF">BLNAU_13333</name>
</gene>